<dbReference type="AlphaFoldDB" id="D0C9Y6"/>
<organism evidence="1 2">
    <name type="scientific">Acinetobacter baumannii (strain ATCC 19606 / DSM 30007 / JCM 6841 / CCUG 19606 / CIP 70.34 / NBRC 109757 / NCIMB 12457 / NCTC 12156 / 81)</name>
    <dbReference type="NCBI Taxonomy" id="575584"/>
    <lineage>
        <taxon>Bacteria</taxon>
        <taxon>Pseudomonadati</taxon>
        <taxon>Pseudomonadota</taxon>
        <taxon>Gammaproteobacteria</taxon>
        <taxon>Moraxellales</taxon>
        <taxon>Moraxellaceae</taxon>
        <taxon>Acinetobacter</taxon>
        <taxon>Acinetobacter calcoaceticus/baumannii complex</taxon>
    </lineage>
</organism>
<accession>D0C9Y6</accession>
<proteinExistence type="predicted"/>
<sequence length="102" mass="11742">MIKKTTTTRRNMSLYNFSVFLGGLLFVSIASAGYKSNAHRDFYLKCVAAGHSRATCLCIYHRLERQYSPKFMHKLGKLSLQSPEVPRDFVKTMLRTMQQCQS</sequence>
<dbReference type="Proteomes" id="UP000005740">
    <property type="component" value="Unassembled WGS sequence"/>
</dbReference>
<reference evidence="2" key="1">
    <citation type="journal article" date="2012" name="PLoS ONE">
        <title>The success of Acinetobacter species; genetic, metabolic and virulence attributes.</title>
        <authorList>
            <person name="Peleg A.Y."/>
            <person name="de Breij A."/>
            <person name="Adams M.D."/>
            <person name="Cerqueira G.M."/>
            <person name="Mocali S."/>
            <person name="Galardini M."/>
            <person name="Nibbering P.H."/>
            <person name="Earl A.M."/>
            <person name="Ward D.V."/>
            <person name="Paterson D.L."/>
            <person name="Seifert H."/>
            <person name="Dijkshoorn L."/>
        </authorList>
    </citation>
    <scope>NUCLEOTIDE SEQUENCE [LARGE SCALE GENOMIC DNA]</scope>
    <source>
        <strain evidence="2">ATCC 19606 / DSM 30007 / JCM 6841 / CCUG 19606 / CIP 70.34 / NBRC 109757 / NCIMB 12457 / NCTC 12156 / 81</strain>
    </source>
</reference>
<name>D0C9Y6_ACIB2</name>
<evidence type="ECO:0000313" key="1">
    <source>
        <dbReference type="EMBL" id="EEX04055.1"/>
    </source>
</evidence>
<dbReference type="EMBL" id="GG704573">
    <property type="protein sequence ID" value="EEX04055.1"/>
    <property type="molecule type" value="Genomic_DNA"/>
</dbReference>
<protein>
    <submittedName>
        <fullName evidence="1">Uncharacterized protein</fullName>
    </submittedName>
</protein>
<gene>
    <name evidence="1" type="ORF">HMPREF0010_01449</name>
</gene>
<dbReference type="BioCyc" id="ABAU575584-HMP:GM69-1465-MONOMER"/>
<evidence type="ECO:0000313" key="2">
    <source>
        <dbReference type="Proteomes" id="UP000005740"/>
    </source>
</evidence>